<reference evidence="2" key="2">
    <citation type="submission" date="2021-04" db="EMBL/GenBank/DDBJ databases">
        <authorList>
            <person name="Gilroy R."/>
        </authorList>
    </citation>
    <scope>NUCLEOTIDE SEQUENCE</scope>
    <source>
        <strain evidence="2">23274</strain>
    </source>
</reference>
<evidence type="ECO:0000313" key="3">
    <source>
        <dbReference type="Proteomes" id="UP000824202"/>
    </source>
</evidence>
<dbReference type="AlphaFoldDB" id="A0A9D1V1F0"/>
<reference evidence="2" key="1">
    <citation type="journal article" date="2021" name="PeerJ">
        <title>Extensive microbial diversity within the chicken gut microbiome revealed by metagenomics and culture.</title>
        <authorList>
            <person name="Gilroy R."/>
            <person name="Ravi A."/>
            <person name="Getino M."/>
            <person name="Pursley I."/>
            <person name="Horton D.L."/>
            <person name="Alikhan N.F."/>
            <person name="Baker D."/>
            <person name="Gharbi K."/>
            <person name="Hall N."/>
            <person name="Watson M."/>
            <person name="Adriaenssens E.M."/>
            <person name="Foster-Nyarko E."/>
            <person name="Jarju S."/>
            <person name="Secka A."/>
            <person name="Antonio M."/>
            <person name="Oren A."/>
            <person name="Chaudhuri R.R."/>
            <person name="La Ragione R."/>
            <person name="Hildebrand F."/>
            <person name="Pallen M.J."/>
        </authorList>
    </citation>
    <scope>NUCLEOTIDE SEQUENCE</scope>
    <source>
        <strain evidence="2">23274</strain>
    </source>
</reference>
<dbReference type="EMBL" id="DXFT01000190">
    <property type="protein sequence ID" value="HIX04356.1"/>
    <property type="molecule type" value="Genomic_DNA"/>
</dbReference>
<feature type="transmembrane region" description="Helical" evidence="1">
    <location>
        <begin position="5"/>
        <end position="25"/>
    </location>
</feature>
<comment type="caution">
    <text evidence="2">The sequence shown here is derived from an EMBL/GenBank/DDBJ whole genome shotgun (WGS) entry which is preliminary data.</text>
</comment>
<accession>A0A9D1V1F0</accession>
<gene>
    <name evidence="2" type="ORF">H9863_09635</name>
</gene>
<evidence type="ECO:0000256" key="1">
    <source>
        <dbReference type="SAM" id="Phobius"/>
    </source>
</evidence>
<keyword evidence="1" id="KW-1133">Transmembrane helix</keyword>
<sequence length="223" mass="25372">MKNTLLKSLIAIGLSVCIITFYSFLPQNETEDHPEVPQTKAPQSGFWGSRTLSGECPIVDHDSWCAFACIQYFSSKEISQCELATELVDISYVGCCYPPLEDETLPGYDEYIRDYNKCFDGIKSTDFYLFASKYDNRVTAYPLYLEGDIGVKEIKETTFPCYLFIQDGADGHCAIATGVELNVLPPSMQWVVYYCDPDDGQMYEATSDLRGIFEKKLYLQMRR</sequence>
<dbReference type="Proteomes" id="UP000824202">
    <property type="component" value="Unassembled WGS sequence"/>
</dbReference>
<organism evidence="2 3">
    <name type="scientific">Candidatus Odoribacter faecigallinarum</name>
    <dbReference type="NCBI Taxonomy" id="2838706"/>
    <lineage>
        <taxon>Bacteria</taxon>
        <taxon>Pseudomonadati</taxon>
        <taxon>Bacteroidota</taxon>
        <taxon>Bacteroidia</taxon>
        <taxon>Bacteroidales</taxon>
        <taxon>Odoribacteraceae</taxon>
        <taxon>Odoribacter</taxon>
    </lineage>
</organism>
<proteinExistence type="predicted"/>
<keyword evidence="1" id="KW-0812">Transmembrane</keyword>
<name>A0A9D1V1F0_9BACT</name>
<keyword evidence="1" id="KW-0472">Membrane</keyword>
<evidence type="ECO:0000313" key="2">
    <source>
        <dbReference type="EMBL" id="HIX04356.1"/>
    </source>
</evidence>
<protein>
    <submittedName>
        <fullName evidence="2">Uncharacterized protein</fullName>
    </submittedName>
</protein>